<proteinExistence type="predicted"/>
<dbReference type="EMBL" id="AFWI01000002">
    <property type="protein sequence ID" value="EGU59051.1"/>
    <property type="molecule type" value="Genomic_DNA"/>
</dbReference>
<reference evidence="1 4" key="3">
    <citation type="submission" date="2014-08" db="EMBL/GenBank/DDBJ databases">
        <title>First Complete Genome Sequence of the Shellfish Pathogen Vibrio tubiashii.</title>
        <authorList>
            <person name="Richards G.P."/>
            <person name="Needleman D.S."/>
            <person name="Watson M.A."/>
            <person name="Bono J.L."/>
        </authorList>
    </citation>
    <scope>NUCLEOTIDE SEQUENCE [LARGE SCALE GENOMIC DNA]</scope>
    <source>
        <strain evidence="1 4">ATCC 19109</strain>
    </source>
</reference>
<dbReference type="KEGG" id="vtu:IX91_19580"/>
<dbReference type="Proteomes" id="UP000030071">
    <property type="component" value="Chromosome 2"/>
</dbReference>
<evidence type="ECO:0000313" key="2">
    <source>
        <dbReference type="EMBL" id="EGU59051.1"/>
    </source>
</evidence>
<protein>
    <submittedName>
        <fullName evidence="1">Uncharacterized protein</fullName>
    </submittedName>
</protein>
<evidence type="ECO:0000313" key="3">
    <source>
        <dbReference type="Proteomes" id="UP000003836"/>
    </source>
</evidence>
<dbReference type="GeneID" id="23446930"/>
<organism evidence="1 4">
    <name type="scientific">Vibrio tubiashii ATCC 19109</name>
    <dbReference type="NCBI Taxonomy" id="1051646"/>
    <lineage>
        <taxon>Bacteria</taxon>
        <taxon>Pseudomonadati</taxon>
        <taxon>Pseudomonadota</taxon>
        <taxon>Gammaproteobacteria</taxon>
        <taxon>Vibrionales</taxon>
        <taxon>Vibrionaceae</taxon>
        <taxon>Vibrio</taxon>
        <taxon>Vibrio oreintalis group</taxon>
    </lineage>
</organism>
<evidence type="ECO:0000313" key="4">
    <source>
        <dbReference type="Proteomes" id="UP000030071"/>
    </source>
</evidence>
<keyword evidence="3" id="KW-1185">Reference proteome</keyword>
<name>F9SZX3_9VIBR</name>
<reference evidence="2" key="1">
    <citation type="submission" date="2011-08" db="EMBL/GenBank/DDBJ databases">
        <authorList>
            <person name="Hoffman M."/>
            <person name="Strain E.A."/>
            <person name="Brown E."/>
            <person name="Allard M.W."/>
        </authorList>
    </citation>
    <scope>NUCLEOTIDE SEQUENCE</scope>
    <source>
        <strain evidence="2">ATCC 19109</strain>
    </source>
</reference>
<dbReference type="AlphaFoldDB" id="F9SZX3"/>
<evidence type="ECO:0000313" key="1">
    <source>
        <dbReference type="EMBL" id="AIW16296.1"/>
    </source>
</evidence>
<dbReference type="STRING" id="1051646.IX91_19580"/>
<dbReference type="RefSeq" id="WP_004742718.1">
    <property type="nucleotide sequence ID" value="NZ_AFWI01000002.1"/>
</dbReference>
<dbReference type="Proteomes" id="UP000003836">
    <property type="component" value="Unassembled WGS sequence"/>
</dbReference>
<gene>
    <name evidence="1" type="ORF">IX91_19580</name>
    <name evidence="2" type="ORF">VITU9109_18895</name>
</gene>
<sequence length="67" mass="7682">MSANSKTALNLINERIALAEKHMANDQANEEFTAHQKQLNANYYRGAINHLTVVRNQIEATLTWRDK</sequence>
<dbReference type="EMBL" id="CP009355">
    <property type="protein sequence ID" value="AIW16296.1"/>
    <property type="molecule type" value="Genomic_DNA"/>
</dbReference>
<accession>F9SZX3</accession>
<reference evidence="2 3" key="2">
    <citation type="journal article" date="2012" name="Int. J. Syst. Evol. Microbiol.">
        <title>Vibrio caribbeanicus sp. nov., isolated from the marine sponge Scleritoderma cyanea.</title>
        <authorList>
            <person name="Hoffmann M."/>
            <person name="Monday S.R."/>
            <person name="Allard M.W."/>
            <person name="Strain E.A."/>
            <person name="Whittaker P."/>
            <person name="Naum M."/>
            <person name="McCarthy P.J."/>
            <person name="Lopez J.V."/>
            <person name="Fischer M."/>
            <person name="Brown E.W."/>
        </authorList>
    </citation>
    <scope>NUCLEOTIDE SEQUENCE [LARGE SCALE GENOMIC DNA]</scope>
    <source>
        <strain evidence="2 3">ATCC 19109</strain>
    </source>
</reference>
<dbReference type="PATRIC" id="fig|1051646.9.peg.3835"/>
<dbReference type="HOGENOM" id="CLU_2811349_0_0_6"/>